<evidence type="ECO:0000313" key="2">
    <source>
        <dbReference type="EMBL" id="KYB29035.1"/>
    </source>
</evidence>
<evidence type="ECO:0000256" key="1">
    <source>
        <dbReference type="SAM" id="MobiDB-lite"/>
    </source>
</evidence>
<keyword evidence="3" id="KW-1185">Reference proteome</keyword>
<dbReference type="InParanoid" id="A0A139WMJ3"/>
<sequence>MLSFAREFPEAKLRQSDRSGAERATPGGLRRPFWRRLSNARLLSSGAEPSEVPRVLGDAVEVIPFSSFILFVEVCENGALGHGGQALMHRKK</sequence>
<protein>
    <submittedName>
        <fullName evidence="2">Uncharacterized protein</fullName>
    </submittedName>
</protein>
<feature type="region of interest" description="Disordered" evidence="1">
    <location>
        <begin position="1"/>
        <end position="29"/>
    </location>
</feature>
<dbReference type="EMBL" id="KQ971313">
    <property type="protein sequence ID" value="KYB29035.1"/>
    <property type="molecule type" value="Genomic_DNA"/>
</dbReference>
<reference evidence="2 3" key="2">
    <citation type="journal article" date="2010" name="Nucleic Acids Res.">
        <title>BeetleBase in 2010: revisions to provide comprehensive genomic information for Tribolium castaneum.</title>
        <authorList>
            <person name="Kim H.S."/>
            <person name="Murphy T."/>
            <person name="Xia J."/>
            <person name="Caragea D."/>
            <person name="Park Y."/>
            <person name="Beeman R.W."/>
            <person name="Lorenzen M.D."/>
            <person name="Butcher S."/>
            <person name="Manak J.R."/>
            <person name="Brown S.J."/>
        </authorList>
    </citation>
    <scope>GENOME REANNOTATION</scope>
    <source>
        <strain evidence="2 3">Georgia GA2</strain>
    </source>
</reference>
<accession>A0A139WMJ3</accession>
<organism evidence="2 3">
    <name type="scientific">Tribolium castaneum</name>
    <name type="common">Red flour beetle</name>
    <dbReference type="NCBI Taxonomy" id="7070"/>
    <lineage>
        <taxon>Eukaryota</taxon>
        <taxon>Metazoa</taxon>
        <taxon>Ecdysozoa</taxon>
        <taxon>Arthropoda</taxon>
        <taxon>Hexapoda</taxon>
        <taxon>Insecta</taxon>
        <taxon>Pterygota</taxon>
        <taxon>Neoptera</taxon>
        <taxon>Endopterygota</taxon>
        <taxon>Coleoptera</taxon>
        <taxon>Polyphaga</taxon>
        <taxon>Cucujiformia</taxon>
        <taxon>Tenebrionidae</taxon>
        <taxon>Tenebrionidae incertae sedis</taxon>
        <taxon>Tribolium</taxon>
    </lineage>
</organism>
<name>A0A139WMJ3_TRICA</name>
<evidence type="ECO:0000313" key="3">
    <source>
        <dbReference type="Proteomes" id="UP000007266"/>
    </source>
</evidence>
<gene>
    <name evidence="2" type="primary">AUGUSTUS-3.0.2_32243</name>
    <name evidence="2" type="ORF">TcasGA2_TC032243</name>
</gene>
<dbReference type="Proteomes" id="UP000007266">
    <property type="component" value="Linkage group 2"/>
</dbReference>
<proteinExistence type="predicted"/>
<feature type="compositionally biased region" description="Basic and acidic residues" evidence="1">
    <location>
        <begin position="7"/>
        <end position="21"/>
    </location>
</feature>
<reference evidence="2 3" key="1">
    <citation type="journal article" date="2008" name="Nature">
        <title>The genome of the model beetle and pest Tribolium castaneum.</title>
        <authorList>
            <consortium name="Tribolium Genome Sequencing Consortium"/>
            <person name="Richards S."/>
            <person name="Gibbs R.A."/>
            <person name="Weinstock G.M."/>
            <person name="Brown S.J."/>
            <person name="Denell R."/>
            <person name="Beeman R.W."/>
            <person name="Gibbs R."/>
            <person name="Beeman R.W."/>
            <person name="Brown S.J."/>
            <person name="Bucher G."/>
            <person name="Friedrich M."/>
            <person name="Grimmelikhuijzen C.J."/>
            <person name="Klingler M."/>
            <person name="Lorenzen M."/>
            <person name="Richards S."/>
            <person name="Roth S."/>
            <person name="Schroder R."/>
            <person name="Tautz D."/>
            <person name="Zdobnov E.M."/>
            <person name="Muzny D."/>
            <person name="Gibbs R.A."/>
            <person name="Weinstock G.M."/>
            <person name="Attaway T."/>
            <person name="Bell S."/>
            <person name="Buhay C.J."/>
            <person name="Chandrabose M.N."/>
            <person name="Chavez D."/>
            <person name="Clerk-Blankenburg K.P."/>
            <person name="Cree A."/>
            <person name="Dao M."/>
            <person name="Davis C."/>
            <person name="Chacko J."/>
            <person name="Dinh H."/>
            <person name="Dugan-Rocha S."/>
            <person name="Fowler G."/>
            <person name="Garner T.T."/>
            <person name="Garnes J."/>
            <person name="Gnirke A."/>
            <person name="Hawes A."/>
            <person name="Hernandez J."/>
            <person name="Hines S."/>
            <person name="Holder M."/>
            <person name="Hume J."/>
            <person name="Jhangiani S.N."/>
            <person name="Joshi V."/>
            <person name="Khan Z.M."/>
            <person name="Jackson L."/>
            <person name="Kovar C."/>
            <person name="Kowis A."/>
            <person name="Lee S."/>
            <person name="Lewis L.R."/>
            <person name="Margolis J."/>
            <person name="Morgan M."/>
            <person name="Nazareth L.V."/>
            <person name="Nguyen N."/>
            <person name="Okwuonu G."/>
            <person name="Parker D."/>
            <person name="Richards S."/>
            <person name="Ruiz S.J."/>
            <person name="Santibanez J."/>
            <person name="Savard J."/>
            <person name="Scherer S.E."/>
            <person name="Schneider B."/>
            <person name="Sodergren E."/>
            <person name="Tautz D."/>
            <person name="Vattahil S."/>
            <person name="Villasana D."/>
            <person name="White C.S."/>
            <person name="Wright R."/>
            <person name="Park Y."/>
            <person name="Beeman R.W."/>
            <person name="Lord J."/>
            <person name="Oppert B."/>
            <person name="Lorenzen M."/>
            <person name="Brown S."/>
            <person name="Wang L."/>
            <person name="Savard J."/>
            <person name="Tautz D."/>
            <person name="Richards S."/>
            <person name="Weinstock G."/>
            <person name="Gibbs R.A."/>
            <person name="Liu Y."/>
            <person name="Worley K."/>
            <person name="Weinstock G."/>
            <person name="Elsik C.G."/>
            <person name="Reese J.T."/>
            <person name="Elhaik E."/>
            <person name="Landan G."/>
            <person name="Graur D."/>
            <person name="Arensburger P."/>
            <person name="Atkinson P."/>
            <person name="Beeman R.W."/>
            <person name="Beidler J."/>
            <person name="Brown S.J."/>
            <person name="Demuth J.P."/>
            <person name="Drury D.W."/>
            <person name="Du Y.Z."/>
            <person name="Fujiwara H."/>
            <person name="Lorenzen M."/>
            <person name="Maselli V."/>
            <person name="Osanai M."/>
            <person name="Park Y."/>
            <person name="Robertson H.M."/>
            <person name="Tu Z."/>
            <person name="Wang J.J."/>
            <person name="Wang S."/>
            <person name="Richards S."/>
            <person name="Song H."/>
            <person name="Zhang L."/>
            <person name="Sodergren E."/>
            <person name="Werner D."/>
            <person name="Stanke M."/>
            <person name="Morgenstern B."/>
            <person name="Solovyev V."/>
            <person name="Kosarev P."/>
            <person name="Brown G."/>
            <person name="Chen H.C."/>
            <person name="Ermolaeva O."/>
            <person name="Hlavina W."/>
            <person name="Kapustin Y."/>
            <person name="Kiryutin B."/>
            <person name="Kitts P."/>
            <person name="Maglott D."/>
            <person name="Pruitt K."/>
            <person name="Sapojnikov V."/>
            <person name="Souvorov A."/>
            <person name="Mackey A.J."/>
            <person name="Waterhouse R.M."/>
            <person name="Wyder S."/>
            <person name="Zdobnov E.M."/>
            <person name="Zdobnov E.M."/>
            <person name="Wyder S."/>
            <person name="Kriventseva E.V."/>
            <person name="Kadowaki T."/>
            <person name="Bork P."/>
            <person name="Aranda M."/>
            <person name="Bao R."/>
            <person name="Beermann A."/>
            <person name="Berns N."/>
            <person name="Bolognesi R."/>
            <person name="Bonneton F."/>
            <person name="Bopp D."/>
            <person name="Brown S.J."/>
            <person name="Bucher G."/>
            <person name="Butts T."/>
            <person name="Chaumot A."/>
            <person name="Denell R.E."/>
            <person name="Ferrier D.E."/>
            <person name="Friedrich M."/>
            <person name="Gordon C.M."/>
            <person name="Jindra M."/>
            <person name="Klingler M."/>
            <person name="Lan Q."/>
            <person name="Lattorff H.M."/>
            <person name="Laudet V."/>
            <person name="von Levetsow C."/>
            <person name="Liu Z."/>
            <person name="Lutz R."/>
            <person name="Lynch J.A."/>
            <person name="da Fonseca R.N."/>
            <person name="Posnien N."/>
            <person name="Reuter R."/>
            <person name="Roth S."/>
            <person name="Savard J."/>
            <person name="Schinko J.B."/>
            <person name="Schmitt C."/>
            <person name="Schoppmeier M."/>
            <person name="Schroder R."/>
            <person name="Shippy T.D."/>
            <person name="Simonnet F."/>
            <person name="Marques-Souza H."/>
            <person name="Tautz D."/>
            <person name="Tomoyasu Y."/>
            <person name="Trauner J."/>
            <person name="Van der Zee M."/>
            <person name="Vervoort M."/>
            <person name="Wittkopp N."/>
            <person name="Wimmer E.A."/>
            <person name="Yang X."/>
            <person name="Jones A.K."/>
            <person name="Sattelle D.B."/>
            <person name="Ebert P.R."/>
            <person name="Nelson D."/>
            <person name="Scott J.G."/>
            <person name="Beeman R.W."/>
            <person name="Muthukrishnan S."/>
            <person name="Kramer K.J."/>
            <person name="Arakane Y."/>
            <person name="Beeman R.W."/>
            <person name="Zhu Q."/>
            <person name="Hogenkamp D."/>
            <person name="Dixit R."/>
            <person name="Oppert B."/>
            <person name="Jiang H."/>
            <person name="Zou Z."/>
            <person name="Marshall J."/>
            <person name="Elpidina E."/>
            <person name="Vinokurov K."/>
            <person name="Oppert C."/>
            <person name="Zou Z."/>
            <person name="Evans J."/>
            <person name="Lu Z."/>
            <person name="Zhao P."/>
            <person name="Sumathipala N."/>
            <person name="Altincicek B."/>
            <person name="Vilcinskas A."/>
            <person name="Williams M."/>
            <person name="Hultmark D."/>
            <person name="Hetru C."/>
            <person name="Jiang H."/>
            <person name="Grimmelikhuijzen C.J."/>
            <person name="Hauser F."/>
            <person name="Cazzamali G."/>
            <person name="Williamson M."/>
            <person name="Park Y."/>
            <person name="Li B."/>
            <person name="Tanaka Y."/>
            <person name="Predel R."/>
            <person name="Neupert S."/>
            <person name="Schachtner J."/>
            <person name="Verleyen P."/>
            <person name="Raible F."/>
            <person name="Bork P."/>
            <person name="Friedrich M."/>
            <person name="Walden K.K."/>
            <person name="Robertson H.M."/>
            <person name="Angeli S."/>
            <person name="Foret S."/>
            <person name="Bucher G."/>
            <person name="Schuetz S."/>
            <person name="Maleszka R."/>
            <person name="Wimmer E.A."/>
            <person name="Beeman R.W."/>
            <person name="Lorenzen M."/>
            <person name="Tomoyasu Y."/>
            <person name="Miller S.C."/>
            <person name="Grossmann D."/>
            <person name="Bucher G."/>
        </authorList>
    </citation>
    <scope>NUCLEOTIDE SEQUENCE [LARGE SCALE GENOMIC DNA]</scope>
    <source>
        <strain evidence="2 3">Georgia GA2</strain>
    </source>
</reference>
<dbReference type="AlphaFoldDB" id="A0A139WMJ3"/>